<dbReference type="CDD" id="cd08999">
    <property type="entry name" value="GH43_ABN-like"/>
    <property type="match status" value="1"/>
</dbReference>
<proteinExistence type="inferred from homology"/>
<evidence type="ECO:0000256" key="4">
    <source>
        <dbReference type="RuleBase" id="RU361187"/>
    </source>
</evidence>
<dbReference type="Gene3D" id="2.115.10.20">
    <property type="entry name" value="Glycosyl hydrolase domain, family 43"/>
    <property type="match status" value="1"/>
</dbReference>
<gene>
    <name evidence="7" type="ORF">ACFSCS_03065</name>
</gene>
<evidence type="ECO:0000256" key="1">
    <source>
        <dbReference type="ARBA" id="ARBA00009865"/>
    </source>
</evidence>
<feature type="compositionally biased region" description="Low complexity" evidence="5">
    <location>
        <begin position="26"/>
        <end position="39"/>
    </location>
</feature>
<dbReference type="PANTHER" id="PTHR42812">
    <property type="entry name" value="BETA-XYLOSIDASE"/>
    <property type="match status" value="1"/>
</dbReference>
<feature type="region of interest" description="Disordered" evidence="5">
    <location>
        <begin position="21"/>
        <end position="45"/>
    </location>
</feature>
<dbReference type="GO" id="GO:0016787">
    <property type="term" value="F:hydrolase activity"/>
    <property type="evidence" value="ECO:0007669"/>
    <property type="project" value="UniProtKB-KW"/>
</dbReference>
<evidence type="ECO:0000256" key="6">
    <source>
        <dbReference type="SAM" id="SignalP"/>
    </source>
</evidence>
<dbReference type="PROSITE" id="PS51257">
    <property type="entry name" value="PROKAR_LIPOPROTEIN"/>
    <property type="match status" value="1"/>
</dbReference>
<dbReference type="Proteomes" id="UP001597326">
    <property type="component" value="Unassembled WGS sequence"/>
</dbReference>
<keyword evidence="2 4" id="KW-0378">Hydrolase</keyword>
<evidence type="ECO:0000256" key="2">
    <source>
        <dbReference type="ARBA" id="ARBA00022801"/>
    </source>
</evidence>
<comment type="similarity">
    <text evidence="1 4">Belongs to the glycosyl hydrolase 43 family.</text>
</comment>
<keyword evidence="8" id="KW-1185">Reference proteome</keyword>
<evidence type="ECO:0000313" key="7">
    <source>
        <dbReference type="EMBL" id="MFD1889166.1"/>
    </source>
</evidence>
<keyword evidence="3 4" id="KW-0326">Glycosidase</keyword>
<accession>A0ABW4RS66</accession>
<evidence type="ECO:0000313" key="8">
    <source>
        <dbReference type="Proteomes" id="UP001597326"/>
    </source>
</evidence>
<feature type="signal peptide" evidence="6">
    <location>
        <begin position="1"/>
        <end position="23"/>
    </location>
</feature>
<dbReference type="Pfam" id="PF04616">
    <property type="entry name" value="Glyco_hydro_43"/>
    <property type="match status" value="1"/>
</dbReference>
<organism evidence="7 8">
    <name type="scientific">Luteococcus peritonei</name>
    <dbReference type="NCBI Taxonomy" id="88874"/>
    <lineage>
        <taxon>Bacteria</taxon>
        <taxon>Bacillati</taxon>
        <taxon>Actinomycetota</taxon>
        <taxon>Actinomycetes</taxon>
        <taxon>Propionibacteriales</taxon>
        <taxon>Propionibacteriaceae</taxon>
        <taxon>Luteococcus</taxon>
    </lineage>
</organism>
<dbReference type="InterPro" id="IPR051795">
    <property type="entry name" value="Glycosyl_Hydrlase_43"/>
</dbReference>
<dbReference type="InterPro" id="IPR023296">
    <property type="entry name" value="Glyco_hydro_beta-prop_sf"/>
</dbReference>
<dbReference type="InterPro" id="IPR006710">
    <property type="entry name" value="Glyco_hydro_43"/>
</dbReference>
<sequence>MTSRHLTALVLAAGLLAGCQGGAAGSGSPEPSTSSQEQGVQGFTNPVVQGNFPDPQVIRTGNGFLAIATNGNGMNVQTMTSPDMVTWTQGVDALPQLAGWSSSGKVWAPEIVQWLDGSWRLFYTTRAPDPQWQCISVAVATKPEGPYTDSSAKPLVCETKEGGSIDQSAFVDASGKAWLYWKNDGNAVQADTWIKVQQLSADGKALAGAAKKLFQQDLPWEGHLVEAPAVVEIDGLFHMFYSANDYGSADYAVGHAVADSPTGPFTKDPEPVLASNEVAAGPGHCQLLKVGGQWWMVYHAWQPDAVGDEATGRQMWLSRVTFDGRKATVEAPTVDHPRRP</sequence>
<protein>
    <submittedName>
        <fullName evidence="7">Glycoside hydrolase family 43 protein</fullName>
    </submittedName>
</protein>
<keyword evidence="6" id="KW-0732">Signal</keyword>
<dbReference type="EMBL" id="JBHUFZ010000007">
    <property type="protein sequence ID" value="MFD1889166.1"/>
    <property type="molecule type" value="Genomic_DNA"/>
</dbReference>
<name>A0ABW4RS66_9ACTN</name>
<comment type="caution">
    <text evidence="7">The sequence shown here is derived from an EMBL/GenBank/DDBJ whole genome shotgun (WGS) entry which is preliminary data.</text>
</comment>
<evidence type="ECO:0000256" key="5">
    <source>
        <dbReference type="SAM" id="MobiDB-lite"/>
    </source>
</evidence>
<evidence type="ECO:0000256" key="3">
    <source>
        <dbReference type="ARBA" id="ARBA00023295"/>
    </source>
</evidence>
<dbReference type="PANTHER" id="PTHR42812:SF5">
    <property type="entry name" value="ENDO-ARABINASE"/>
    <property type="match status" value="1"/>
</dbReference>
<dbReference type="RefSeq" id="WP_343873872.1">
    <property type="nucleotide sequence ID" value="NZ_BAAAIX010000021.1"/>
</dbReference>
<dbReference type="SUPFAM" id="SSF75005">
    <property type="entry name" value="Arabinanase/levansucrase/invertase"/>
    <property type="match status" value="1"/>
</dbReference>
<reference evidence="8" key="1">
    <citation type="journal article" date="2019" name="Int. J. Syst. Evol. Microbiol.">
        <title>The Global Catalogue of Microorganisms (GCM) 10K type strain sequencing project: providing services to taxonomists for standard genome sequencing and annotation.</title>
        <authorList>
            <consortium name="The Broad Institute Genomics Platform"/>
            <consortium name="The Broad Institute Genome Sequencing Center for Infectious Disease"/>
            <person name="Wu L."/>
            <person name="Ma J."/>
        </authorList>
    </citation>
    <scope>NUCLEOTIDE SEQUENCE [LARGE SCALE GENOMIC DNA]</scope>
    <source>
        <strain evidence="8">CAIM 431</strain>
    </source>
</reference>
<feature type="chain" id="PRO_5047423178" evidence="6">
    <location>
        <begin position="24"/>
        <end position="340"/>
    </location>
</feature>